<reference evidence="1" key="2">
    <citation type="submission" date="2020-02" db="EMBL/GenBank/DDBJ databases">
        <authorList>
            <person name="Gilchrist C.L.M."/>
            <person name="Chooi Y.-H."/>
        </authorList>
    </citation>
    <scope>NUCLEOTIDE SEQUENCE</scope>
    <source>
        <strain evidence="1">MST-FP2251</strain>
    </source>
</reference>
<comment type="caution">
    <text evidence="1">The sequence shown here is derived from an EMBL/GenBank/DDBJ whole genome shotgun (WGS) entry which is preliminary data.</text>
</comment>
<gene>
    <name evidence="1" type="ORF">FE257_004923</name>
</gene>
<sequence>MATQIHIQHVENVINYKFISKELIFQALLTAGADERNYDGYRPLFPIGAALMELLLAIIVCRTGLDKESTHKLRKEFNHKDHYSLVAKETGIDQCIKRNGRNPEESLKVHRNAINAIISAVLLDSWDIKAALRAALRVFIDGNNKPRLQMLPAASTVTTEFLLDILHPALAQESGTMDPTLLSNQSVGGNGATPATPSAETVGNPGVRYCQAKEVTQPDTTRPARKAKKSTGLPVRMRIRLIIHEYSTQERQKITVHNDGPSFGQYLCPEIQDQVALLDSEFLAVLFLKIGGPRQIVALRGIACSERARKNTPFDVFKGISVEQRLRLILELDKEVAACQLSRWCHILELFKSCGGCETLSSSGNINITPATFGGEHRGRGNPIHKEDARVAKAMLRACHPDMPAESHEFESTMRHIKQFRKLGKRLHMLVEKFGMGILGLMFDLNTENDTMATADRRLLEPTETVFNTFLNLLDSSQGQIIRETSISVLPLLLALLRGRLRYQQLFPLETVDPGRILELAKDMTSRRALAELEEEQFSM</sequence>
<reference evidence="1" key="1">
    <citation type="journal article" date="2019" name="Beilstein J. Org. Chem.">
        <title>Nanangenines: drimane sesquiterpenoids as the dominant metabolite cohort of a novel Australian fungus, Aspergillus nanangensis.</title>
        <authorList>
            <person name="Lacey H.J."/>
            <person name="Gilchrist C.L.M."/>
            <person name="Crombie A."/>
            <person name="Kalaitzis J.A."/>
            <person name="Vuong D."/>
            <person name="Rutledge P.J."/>
            <person name="Turner P."/>
            <person name="Pitt J.I."/>
            <person name="Lacey E."/>
            <person name="Chooi Y.H."/>
            <person name="Piggott A.M."/>
        </authorList>
    </citation>
    <scope>NUCLEOTIDE SEQUENCE</scope>
    <source>
        <strain evidence="1">MST-FP2251</strain>
    </source>
</reference>
<protein>
    <submittedName>
        <fullName evidence="1">Uncharacterized protein</fullName>
    </submittedName>
</protein>
<dbReference type="AlphaFoldDB" id="A0AAD4CAJ3"/>
<dbReference type="GO" id="GO:0004525">
    <property type="term" value="F:ribonuclease III activity"/>
    <property type="evidence" value="ECO:0007669"/>
    <property type="project" value="InterPro"/>
</dbReference>
<dbReference type="InterPro" id="IPR036389">
    <property type="entry name" value="RNase_III_sf"/>
</dbReference>
<evidence type="ECO:0000313" key="2">
    <source>
        <dbReference type="Proteomes" id="UP001194746"/>
    </source>
</evidence>
<accession>A0AAD4CAJ3</accession>
<keyword evidence="2" id="KW-1185">Reference proteome</keyword>
<dbReference type="EMBL" id="VCAU01000205">
    <property type="protein sequence ID" value="KAF9882886.1"/>
    <property type="molecule type" value="Genomic_DNA"/>
</dbReference>
<evidence type="ECO:0000313" key="1">
    <source>
        <dbReference type="EMBL" id="KAF9882886.1"/>
    </source>
</evidence>
<dbReference type="GO" id="GO:0006396">
    <property type="term" value="P:RNA processing"/>
    <property type="evidence" value="ECO:0007669"/>
    <property type="project" value="InterPro"/>
</dbReference>
<proteinExistence type="predicted"/>
<organism evidence="1 2">
    <name type="scientific">Aspergillus nanangensis</name>
    <dbReference type="NCBI Taxonomy" id="2582783"/>
    <lineage>
        <taxon>Eukaryota</taxon>
        <taxon>Fungi</taxon>
        <taxon>Dikarya</taxon>
        <taxon>Ascomycota</taxon>
        <taxon>Pezizomycotina</taxon>
        <taxon>Eurotiomycetes</taxon>
        <taxon>Eurotiomycetidae</taxon>
        <taxon>Eurotiales</taxon>
        <taxon>Aspergillaceae</taxon>
        <taxon>Aspergillus</taxon>
        <taxon>Aspergillus subgen. Circumdati</taxon>
    </lineage>
</organism>
<name>A0AAD4CAJ3_ASPNN</name>
<dbReference type="SUPFAM" id="SSF69065">
    <property type="entry name" value="RNase III domain-like"/>
    <property type="match status" value="1"/>
</dbReference>
<dbReference type="Gene3D" id="1.10.1520.10">
    <property type="entry name" value="Ribonuclease III domain"/>
    <property type="match status" value="1"/>
</dbReference>
<dbReference type="Proteomes" id="UP001194746">
    <property type="component" value="Unassembled WGS sequence"/>
</dbReference>